<dbReference type="SUPFAM" id="SSF52540">
    <property type="entry name" value="P-loop containing nucleoside triphosphate hydrolases"/>
    <property type="match status" value="1"/>
</dbReference>
<dbReference type="NCBIfam" id="TIGR00017">
    <property type="entry name" value="cmk"/>
    <property type="match status" value="1"/>
</dbReference>
<evidence type="ECO:0000256" key="4">
    <source>
        <dbReference type="ARBA" id="ARBA00022777"/>
    </source>
</evidence>
<feature type="binding site" evidence="8">
    <location>
        <begin position="12"/>
        <end position="20"/>
    </location>
    <ligand>
        <name>ATP</name>
        <dbReference type="ChEBI" id="CHEBI:30616"/>
    </ligand>
</feature>
<feature type="domain" description="Cytidylate kinase" evidence="9">
    <location>
        <begin position="8"/>
        <end position="210"/>
    </location>
</feature>
<dbReference type="PANTHER" id="PTHR21299:SF2">
    <property type="entry name" value="CYTIDYLATE KINASE"/>
    <property type="match status" value="1"/>
</dbReference>
<dbReference type="GO" id="GO:0005524">
    <property type="term" value="F:ATP binding"/>
    <property type="evidence" value="ECO:0007669"/>
    <property type="project" value="UniProtKB-UniRule"/>
</dbReference>
<evidence type="ECO:0000256" key="5">
    <source>
        <dbReference type="ARBA" id="ARBA00022840"/>
    </source>
</evidence>
<dbReference type="GO" id="GO:0005829">
    <property type="term" value="C:cytosol"/>
    <property type="evidence" value="ECO:0007669"/>
    <property type="project" value="TreeGrafter"/>
</dbReference>
<keyword evidence="2 8" id="KW-0808">Transferase</keyword>
<dbReference type="AlphaFoldDB" id="A0A366HMY1"/>
<dbReference type="CDD" id="cd02020">
    <property type="entry name" value="CMPK"/>
    <property type="match status" value="1"/>
</dbReference>
<dbReference type="GO" id="GO:0036431">
    <property type="term" value="F:dCMP kinase activity"/>
    <property type="evidence" value="ECO:0007669"/>
    <property type="project" value="InterPro"/>
</dbReference>
<gene>
    <name evidence="8" type="primary">cmk</name>
    <name evidence="10" type="ORF">DES53_104353</name>
</gene>
<dbReference type="InterPro" id="IPR011994">
    <property type="entry name" value="Cytidylate_kinase_dom"/>
</dbReference>
<evidence type="ECO:0000256" key="1">
    <source>
        <dbReference type="ARBA" id="ARBA00009427"/>
    </source>
</evidence>
<dbReference type="EC" id="2.7.4.25" evidence="8"/>
<protein>
    <recommendedName>
        <fullName evidence="8">Cytidylate kinase</fullName>
        <shortName evidence="8">CK</shortName>
        <ecNumber evidence="8">2.7.4.25</ecNumber>
    </recommendedName>
    <alternativeName>
        <fullName evidence="8">Cytidine monophosphate kinase</fullName>
        <shortName evidence="8">CMP kinase</shortName>
    </alternativeName>
</protein>
<evidence type="ECO:0000256" key="2">
    <source>
        <dbReference type="ARBA" id="ARBA00022679"/>
    </source>
</evidence>
<comment type="catalytic activity">
    <reaction evidence="7 8">
        <text>CMP + ATP = CDP + ADP</text>
        <dbReference type="Rhea" id="RHEA:11600"/>
        <dbReference type="ChEBI" id="CHEBI:30616"/>
        <dbReference type="ChEBI" id="CHEBI:58069"/>
        <dbReference type="ChEBI" id="CHEBI:60377"/>
        <dbReference type="ChEBI" id="CHEBI:456216"/>
        <dbReference type="EC" id="2.7.4.25"/>
    </reaction>
</comment>
<dbReference type="HAMAP" id="MF_00238">
    <property type="entry name" value="Cytidyl_kinase_type1"/>
    <property type="match status" value="1"/>
</dbReference>
<keyword evidence="8" id="KW-0963">Cytoplasm</keyword>
<dbReference type="GO" id="GO:0015949">
    <property type="term" value="P:nucleobase-containing small molecule interconversion"/>
    <property type="evidence" value="ECO:0007669"/>
    <property type="project" value="TreeGrafter"/>
</dbReference>
<comment type="caution">
    <text evidence="10">The sequence shown here is derived from an EMBL/GenBank/DDBJ whole genome shotgun (WGS) entry which is preliminary data.</text>
</comment>
<evidence type="ECO:0000256" key="8">
    <source>
        <dbReference type="HAMAP-Rule" id="MF_00238"/>
    </source>
</evidence>
<dbReference type="PANTHER" id="PTHR21299">
    <property type="entry name" value="CYTIDYLATE KINASE/PANTOATE-BETA-ALANINE LIGASE"/>
    <property type="match status" value="1"/>
</dbReference>
<reference evidence="10 11" key="1">
    <citation type="submission" date="2018-06" db="EMBL/GenBank/DDBJ databases">
        <title>Genomic Encyclopedia of Type Strains, Phase IV (KMG-IV): sequencing the most valuable type-strain genomes for metagenomic binning, comparative biology and taxonomic classification.</title>
        <authorList>
            <person name="Goeker M."/>
        </authorList>
    </citation>
    <scope>NUCLEOTIDE SEQUENCE [LARGE SCALE GENOMIC DNA]</scope>
    <source>
        <strain evidence="10 11">DSM 25532</strain>
    </source>
</reference>
<evidence type="ECO:0000313" key="11">
    <source>
        <dbReference type="Proteomes" id="UP000253426"/>
    </source>
</evidence>
<keyword evidence="3 8" id="KW-0547">Nucleotide-binding</keyword>
<dbReference type="GO" id="GO:0036430">
    <property type="term" value="F:CMP kinase activity"/>
    <property type="evidence" value="ECO:0007669"/>
    <property type="project" value="RHEA"/>
</dbReference>
<dbReference type="InterPro" id="IPR027417">
    <property type="entry name" value="P-loop_NTPase"/>
</dbReference>
<accession>A0A366HMY1</accession>
<organism evidence="10 11">
    <name type="scientific">Roseimicrobium gellanilyticum</name>
    <dbReference type="NCBI Taxonomy" id="748857"/>
    <lineage>
        <taxon>Bacteria</taxon>
        <taxon>Pseudomonadati</taxon>
        <taxon>Verrucomicrobiota</taxon>
        <taxon>Verrucomicrobiia</taxon>
        <taxon>Verrucomicrobiales</taxon>
        <taxon>Verrucomicrobiaceae</taxon>
        <taxon>Roseimicrobium</taxon>
    </lineage>
</organism>
<comment type="catalytic activity">
    <reaction evidence="6 8">
        <text>dCMP + ATP = dCDP + ADP</text>
        <dbReference type="Rhea" id="RHEA:25094"/>
        <dbReference type="ChEBI" id="CHEBI:30616"/>
        <dbReference type="ChEBI" id="CHEBI:57566"/>
        <dbReference type="ChEBI" id="CHEBI:58593"/>
        <dbReference type="ChEBI" id="CHEBI:456216"/>
        <dbReference type="EC" id="2.7.4.25"/>
    </reaction>
</comment>
<dbReference type="OrthoDB" id="9807434at2"/>
<keyword evidence="5 8" id="KW-0067">ATP-binding</keyword>
<dbReference type="RefSeq" id="WP_113958925.1">
    <property type="nucleotide sequence ID" value="NZ_QNRR01000004.1"/>
</dbReference>
<comment type="subcellular location">
    <subcellularLocation>
        <location evidence="8">Cytoplasm</location>
    </subcellularLocation>
</comment>
<dbReference type="Proteomes" id="UP000253426">
    <property type="component" value="Unassembled WGS sequence"/>
</dbReference>
<evidence type="ECO:0000259" key="9">
    <source>
        <dbReference type="Pfam" id="PF02224"/>
    </source>
</evidence>
<evidence type="ECO:0000256" key="6">
    <source>
        <dbReference type="ARBA" id="ARBA00047615"/>
    </source>
</evidence>
<dbReference type="InterPro" id="IPR003136">
    <property type="entry name" value="Cytidylate_kin"/>
</dbReference>
<evidence type="ECO:0000256" key="7">
    <source>
        <dbReference type="ARBA" id="ARBA00048478"/>
    </source>
</evidence>
<name>A0A366HMY1_9BACT</name>
<dbReference type="Pfam" id="PF02224">
    <property type="entry name" value="Cytidylate_kin"/>
    <property type="match status" value="1"/>
</dbReference>
<evidence type="ECO:0000313" key="10">
    <source>
        <dbReference type="EMBL" id="RBP44532.1"/>
    </source>
</evidence>
<proteinExistence type="inferred from homology"/>
<sequence length="218" mass="23188">MSSAPQVIAMDGPAASGKSSVAREVAAKLGWIYVNTGNMYRAATWAVVESGTNPEDEAAVLAVVQGTDFQCTVEGGRSVIRVNGADVELQLNSESVNRGVSYVAKIPQVREILVAMQRDVGHTHPSVMEGRDIGTVVFPDALVKFYIDASEEVRAKRRGLQGHADSVGERDRIDSTRKVAPLTAAADAVVVDSSEMTLAQVVARIMELLHERGVTAAA</sequence>
<keyword evidence="11" id="KW-1185">Reference proteome</keyword>
<dbReference type="Gene3D" id="3.40.50.300">
    <property type="entry name" value="P-loop containing nucleotide triphosphate hydrolases"/>
    <property type="match status" value="1"/>
</dbReference>
<comment type="similarity">
    <text evidence="1 8">Belongs to the cytidylate kinase family. Type 1 subfamily.</text>
</comment>
<keyword evidence="4 8" id="KW-0418">Kinase</keyword>
<dbReference type="EMBL" id="QNRR01000004">
    <property type="protein sequence ID" value="RBP44532.1"/>
    <property type="molecule type" value="Genomic_DNA"/>
</dbReference>
<dbReference type="GO" id="GO:0006220">
    <property type="term" value="P:pyrimidine nucleotide metabolic process"/>
    <property type="evidence" value="ECO:0007669"/>
    <property type="project" value="UniProtKB-UniRule"/>
</dbReference>
<evidence type="ECO:0000256" key="3">
    <source>
        <dbReference type="ARBA" id="ARBA00022741"/>
    </source>
</evidence>